<evidence type="ECO:0000256" key="2">
    <source>
        <dbReference type="SAM" id="MobiDB-lite"/>
    </source>
</evidence>
<feature type="coiled-coil region" evidence="1">
    <location>
        <begin position="59"/>
        <end position="86"/>
    </location>
</feature>
<name>A0A8K1CPU3_PYTOL</name>
<feature type="coiled-coil region" evidence="1">
    <location>
        <begin position="122"/>
        <end position="149"/>
    </location>
</feature>
<sequence length="543" mass="62947">MATRKSSELSRASLTRPLHEEEEEEEERCRASFRTHARMMDVASKALSDPMHALDRSGVSELCQYIQQLESEKRDLQDQVNFHRDQDATHRVQLAAAARRIEKLETSCLTVSDASDIQEESARQLETALNTERERGAQMEARLESMQRKWEDTERARQHAVFKFSELQTTMGEAQMNRLTKPVVPKPQRTDERDPTTGSSERIEKYKREIELLRQKIELRDDQANEKQRLAVELALRSAHLEHSAMLEKVRLECEIKLSEWRHDEAVRAKEIEAAMEEDRYSIRLEMKHGMQRAQIDQRVYYLQAQAAIVQQQNESTSQGTDEEVPFGAMDEVLVRMQLELLRTRRFGALKKLVLIRQSKVDRALRIAVSRWKLHATQIRIFQLNAVLHMHRIVTHLEMRKQRAYFHNWKAHTKLMHLHASQQQAVACWNRMLAVERLRQLLHERTLKQALRAFHRWRASVLQQRCGTATGSSGMATSSTTTPSEQPSEMAPPIPTGDTASASQATVTAGAELQEEIKKLHEQLASSKSEAWRYKRQLLKQFL</sequence>
<feature type="region of interest" description="Disordered" evidence="2">
    <location>
        <begin position="1"/>
        <end position="28"/>
    </location>
</feature>
<feature type="compositionally biased region" description="Low complexity" evidence="2">
    <location>
        <begin position="468"/>
        <end position="489"/>
    </location>
</feature>
<protein>
    <submittedName>
        <fullName evidence="3">Uncharacterized protein</fullName>
    </submittedName>
</protein>
<dbReference type="AlphaFoldDB" id="A0A8K1CPU3"/>
<accession>A0A8K1CPU3</accession>
<reference evidence="3" key="1">
    <citation type="submission" date="2019-03" db="EMBL/GenBank/DDBJ databases">
        <title>Long read genome sequence of the mycoparasitic Pythium oligandrum ATCC 38472 isolated from sugarbeet rhizosphere.</title>
        <authorList>
            <person name="Gaulin E."/>
        </authorList>
    </citation>
    <scope>NUCLEOTIDE SEQUENCE</scope>
    <source>
        <strain evidence="3">ATCC 38472_TT</strain>
    </source>
</reference>
<evidence type="ECO:0000313" key="3">
    <source>
        <dbReference type="EMBL" id="TMW66432.1"/>
    </source>
</evidence>
<keyword evidence="4" id="KW-1185">Reference proteome</keyword>
<proteinExistence type="predicted"/>
<feature type="compositionally biased region" description="Polar residues" evidence="2">
    <location>
        <begin position="498"/>
        <end position="507"/>
    </location>
</feature>
<comment type="caution">
    <text evidence="3">The sequence shown here is derived from an EMBL/GenBank/DDBJ whole genome shotgun (WGS) entry which is preliminary data.</text>
</comment>
<feature type="region of interest" description="Disordered" evidence="2">
    <location>
        <begin position="468"/>
        <end position="510"/>
    </location>
</feature>
<evidence type="ECO:0000256" key="1">
    <source>
        <dbReference type="SAM" id="Coils"/>
    </source>
</evidence>
<evidence type="ECO:0000313" key="4">
    <source>
        <dbReference type="Proteomes" id="UP000794436"/>
    </source>
</evidence>
<dbReference type="EMBL" id="SPLM01000036">
    <property type="protein sequence ID" value="TMW66432.1"/>
    <property type="molecule type" value="Genomic_DNA"/>
</dbReference>
<keyword evidence="1" id="KW-0175">Coiled coil</keyword>
<gene>
    <name evidence="3" type="ORF">Poli38472_004197</name>
</gene>
<dbReference type="Proteomes" id="UP000794436">
    <property type="component" value="Unassembled WGS sequence"/>
</dbReference>
<dbReference type="OrthoDB" id="62356at2759"/>
<organism evidence="3 4">
    <name type="scientific">Pythium oligandrum</name>
    <name type="common">Mycoparasitic fungus</name>
    <dbReference type="NCBI Taxonomy" id="41045"/>
    <lineage>
        <taxon>Eukaryota</taxon>
        <taxon>Sar</taxon>
        <taxon>Stramenopiles</taxon>
        <taxon>Oomycota</taxon>
        <taxon>Peronosporomycetes</taxon>
        <taxon>Pythiales</taxon>
        <taxon>Pythiaceae</taxon>
        <taxon>Pythium</taxon>
    </lineage>
</organism>